<feature type="domain" description="GFO/IDH/MocA-like oxidoreductase" evidence="2">
    <location>
        <begin position="81"/>
        <end position="167"/>
    </location>
</feature>
<gene>
    <name evidence="3" type="ORF">GGQ63_003257</name>
</gene>
<dbReference type="Pfam" id="PF01408">
    <property type="entry name" value="GFO_IDH_MocA"/>
    <property type="match status" value="1"/>
</dbReference>
<dbReference type="Gene3D" id="3.40.50.720">
    <property type="entry name" value="NAD(P)-binding Rossmann-like Domain"/>
    <property type="match status" value="1"/>
</dbReference>
<dbReference type="EMBL" id="JACHOO010000007">
    <property type="protein sequence ID" value="MBB5754176.1"/>
    <property type="molecule type" value="Genomic_DNA"/>
</dbReference>
<dbReference type="InterPro" id="IPR000683">
    <property type="entry name" value="Gfo/Idh/MocA-like_OxRdtase_N"/>
</dbReference>
<organism evidence="3 4">
    <name type="scientific">Prosthecomicrobium pneumaticum</name>
    <dbReference type="NCBI Taxonomy" id="81895"/>
    <lineage>
        <taxon>Bacteria</taxon>
        <taxon>Pseudomonadati</taxon>
        <taxon>Pseudomonadota</taxon>
        <taxon>Alphaproteobacteria</taxon>
        <taxon>Hyphomicrobiales</taxon>
        <taxon>Kaistiaceae</taxon>
        <taxon>Prosthecomicrobium</taxon>
    </lineage>
</organism>
<reference evidence="3 4" key="1">
    <citation type="submission" date="2020-08" db="EMBL/GenBank/DDBJ databases">
        <title>Genomic Encyclopedia of Type Strains, Phase IV (KMG-IV): sequencing the most valuable type-strain genomes for metagenomic binning, comparative biology and taxonomic classification.</title>
        <authorList>
            <person name="Goeker M."/>
        </authorList>
    </citation>
    <scope>NUCLEOTIDE SEQUENCE [LARGE SCALE GENOMIC DNA]</scope>
    <source>
        <strain evidence="3 4">DSM 16268</strain>
    </source>
</reference>
<keyword evidence="4" id="KW-1185">Reference proteome</keyword>
<dbReference type="PANTHER" id="PTHR43377">
    <property type="entry name" value="BILIVERDIN REDUCTASE A"/>
    <property type="match status" value="1"/>
</dbReference>
<dbReference type="PANTHER" id="PTHR43377:SF1">
    <property type="entry name" value="BILIVERDIN REDUCTASE A"/>
    <property type="match status" value="1"/>
</dbReference>
<evidence type="ECO:0000259" key="2">
    <source>
        <dbReference type="Pfam" id="PF22725"/>
    </source>
</evidence>
<accession>A0A7W9L347</accession>
<protein>
    <submittedName>
        <fullName evidence="3">Putative dehydrogenase</fullName>
    </submittedName>
</protein>
<dbReference type="Pfam" id="PF22725">
    <property type="entry name" value="GFO_IDH_MocA_C3"/>
    <property type="match status" value="1"/>
</dbReference>
<dbReference type="SUPFAM" id="SSF55347">
    <property type="entry name" value="Glyceraldehyde-3-phosphate dehydrogenase-like, C-terminal domain"/>
    <property type="match status" value="1"/>
</dbReference>
<evidence type="ECO:0000313" key="3">
    <source>
        <dbReference type="EMBL" id="MBB5754176.1"/>
    </source>
</evidence>
<dbReference type="SUPFAM" id="SSF51735">
    <property type="entry name" value="NAD(P)-binding Rossmann-fold domains"/>
    <property type="match status" value="1"/>
</dbReference>
<dbReference type="Proteomes" id="UP000523821">
    <property type="component" value="Unassembled WGS sequence"/>
</dbReference>
<comment type="caution">
    <text evidence="3">The sequence shown here is derived from an EMBL/GenBank/DDBJ whole genome shotgun (WGS) entry which is preliminary data.</text>
</comment>
<evidence type="ECO:0000313" key="4">
    <source>
        <dbReference type="Proteomes" id="UP000523821"/>
    </source>
</evidence>
<feature type="domain" description="Gfo/Idh/MocA-like oxidoreductase N-terminal" evidence="1">
    <location>
        <begin position="2"/>
        <end position="53"/>
    </location>
</feature>
<evidence type="ECO:0000259" key="1">
    <source>
        <dbReference type="Pfam" id="PF01408"/>
    </source>
</evidence>
<proteinExistence type="predicted"/>
<sequence>MTVPTSLHHAVAADLLDAGIHVLVEKPIAATLEEGRDLVARADASGAVLQVGHIERFSPVFRALAERAAAPRHIEAVRIAPWKGRAVDVDVVLDLMIHDIDLVLALAGPDAAVTTVEATGAAVRGATNDWARAEVGFSTGLVAVIEASRIAPLSERRMTVATAGGTFIADFAARRLSDAAGAATEFAASDNLAAEIDGFLDAAAGRGPVPVDGRAGNAALDLAERIRHAIQNSPARSSAGLVS</sequence>
<dbReference type="AlphaFoldDB" id="A0A7W9L347"/>
<dbReference type="InterPro" id="IPR055170">
    <property type="entry name" value="GFO_IDH_MocA-like_dom"/>
</dbReference>
<name>A0A7W9L347_9HYPH</name>
<dbReference type="GO" id="GO:0000166">
    <property type="term" value="F:nucleotide binding"/>
    <property type="evidence" value="ECO:0007669"/>
    <property type="project" value="InterPro"/>
</dbReference>
<dbReference type="Gene3D" id="3.30.360.10">
    <property type="entry name" value="Dihydrodipicolinate Reductase, domain 2"/>
    <property type="match status" value="1"/>
</dbReference>
<dbReference type="InterPro" id="IPR051450">
    <property type="entry name" value="Gfo/Idh/MocA_Oxidoreductases"/>
</dbReference>
<dbReference type="InterPro" id="IPR036291">
    <property type="entry name" value="NAD(P)-bd_dom_sf"/>
</dbReference>